<feature type="compositionally biased region" description="Acidic residues" evidence="7">
    <location>
        <begin position="376"/>
        <end position="387"/>
    </location>
</feature>
<dbReference type="Proteomes" id="UP000054498">
    <property type="component" value="Unassembled WGS sequence"/>
</dbReference>
<feature type="compositionally biased region" description="Basic residues" evidence="7">
    <location>
        <begin position="149"/>
        <end position="159"/>
    </location>
</feature>
<evidence type="ECO:0000256" key="2">
    <source>
        <dbReference type="ARBA" id="ARBA00022692"/>
    </source>
</evidence>
<organism evidence="9 10">
    <name type="scientific">Monoraphidium neglectum</name>
    <dbReference type="NCBI Taxonomy" id="145388"/>
    <lineage>
        <taxon>Eukaryota</taxon>
        <taxon>Viridiplantae</taxon>
        <taxon>Chlorophyta</taxon>
        <taxon>core chlorophytes</taxon>
        <taxon>Chlorophyceae</taxon>
        <taxon>CS clade</taxon>
        <taxon>Sphaeropleales</taxon>
        <taxon>Selenastraceae</taxon>
        <taxon>Monoraphidium</taxon>
    </lineage>
</organism>
<feature type="compositionally biased region" description="Basic and acidic residues" evidence="7">
    <location>
        <begin position="436"/>
        <end position="445"/>
    </location>
</feature>
<keyword evidence="4 8" id="KW-1133">Transmembrane helix</keyword>
<feature type="region of interest" description="Disordered" evidence="7">
    <location>
        <begin position="276"/>
        <end position="395"/>
    </location>
</feature>
<dbReference type="PANTHER" id="PTHR21212">
    <property type="entry name" value="BERNARDINELLI-SEIP CONGENITAL LIPODYSTROPHY 2 HOMOLOG BSCL2 PROTEIN"/>
    <property type="match status" value="1"/>
</dbReference>
<feature type="region of interest" description="Disordered" evidence="7">
    <location>
        <begin position="1"/>
        <end position="48"/>
    </location>
</feature>
<gene>
    <name evidence="9" type="ORF">MNEG_1093</name>
</gene>
<feature type="compositionally biased region" description="Low complexity" evidence="7">
    <location>
        <begin position="20"/>
        <end position="48"/>
    </location>
</feature>
<accession>A0A0D2NRC5</accession>
<feature type="region of interest" description="Disordered" evidence="7">
    <location>
        <begin position="148"/>
        <end position="183"/>
    </location>
</feature>
<protein>
    <submittedName>
        <fullName evidence="9">Uncharacterized protein</fullName>
    </submittedName>
</protein>
<dbReference type="CDD" id="cd23995">
    <property type="entry name" value="Seipin_BSCL2_like"/>
    <property type="match status" value="1"/>
</dbReference>
<feature type="region of interest" description="Disordered" evidence="7">
    <location>
        <begin position="411"/>
        <end position="480"/>
    </location>
</feature>
<dbReference type="PANTHER" id="PTHR21212:SF0">
    <property type="entry name" value="SEIPIN"/>
    <property type="match status" value="1"/>
</dbReference>
<feature type="compositionally biased region" description="Basic and acidic residues" evidence="7">
    <location>
        <begin position="276"/>
        <end position="285"/>
    </location>
</feature>
<dbReference type="InterPro" id="IPR009617">
    <property type="entry name" value="Seipin"/>
</dbReference>
<dbReference type="GeneID" id="25728141"/>
<evidence type="ECO:0000256" key="1">
    <source>
        <dbReference type="ARBA" id="ARBA00004477"/>
    </source>
</evidence>
<dbReference type="EMBL" id="KK100322">
    <property type="protein sequence ID" value="KIZ06861.1"/>
    <property type="molecule type" value="Genomic_DNA"/>
</dbReference>
<keyword evidence="3" id="KW-0256">Endoplasmic reticulum</keyword>
<feature type="compositionally biased region" description="Gly residues" evidence="7">
    <location>
        <begin position="411"/>
        <end position="433"/>
    </location>
</feature>
<dbReference type="RefSeq" id="XP_013905880.1">
    <property type="nucleotide sequence ID" value="XM_014050426.1"/>
</dbReference>
<keyword evidence="6 8" id="KW-0472">Membrane</keyword>
<feature type="transmembrane region" description="Helical" evidence="8">
    <location>
        <begin position="252"/>
        <end position="270"/>
    </location>
</feature>
<evidence type="ECO:0000256" key="3">
    <source>
        <dbReference type="ARBA" id="ARBA00022824"/>
    </source>
</evidence>
<evidence type="ECO:0000256" key="4">
    <source>
        <dbReference type="ARBA" id="ARBA00022989"/>
    </source>
</evidence>
<evidence type="ECO:0000313" key="9">
    <source>
        <dbReference type="EMBL" id="KIZ06861.1"/>
    </source>
</evidence>
<feature type="compositionally biased region" description="Pro residues" evidence="7">
    <location>
        <begin position="172"/>
        <end position="183"/>
    </location>
</feature>
<feature type="compositionally biased region" description="Low complexity" evidence="7">
    <location>
        <begin position="300"/>
        <end position="315"/>
    </location>
</feature>
<dbReference type="GO" id="GO:0006629">
    <property type="term" value="P:lipid metabolic process"/>
    <property type="evidence" value="ECO:0007669"/>
    <property type="project" value="UniProtKB-KW"/>
</dbReference>
<name>A0A0D2NRC5_9CHLO</name>
<dbReference type="OrthoDB" id="543281at2759"/>
<dbReference type="Pfam" id="PF06775">
    <property type="entry name" value="Seipin"/>
    <property type="match status" value="1"/>
</dbReference>
<evidence type="ECO:0000256" key="8">
    <source>
        <dbReference type="SAM" id="Phobius"/>
    </source>
</evidence>
<dbReference type="STRING" id="145388.A0A0D2NRC5"/>
<evidence type="ECO:0000256" key="6">
    <source>
        <dbReference type="ARBA" id="ARBA00023136"/>
    </source>
</evidence>
<reference evidence="9 10" key="1">
    <citation type="journal article" date="2013" name="BMC Genomics">
        <title>Reconstruction of the lipid metabolism for the microalga Monoraphidium neglectum from its genome sequence reveals characteristics suitable for biofuel production.</title>
        <authorList>
            <person name="Bogen C."/>
            <person name="Al-Dilaimi A."/>
            <person name="Albersmeier A."/>
            <person name="Wichmann J."/>
            <person name="Grundmann M."/>
            <person name="Rupp O."/>
            <person name="Lauersen K.J."/>
            <person name="Blifernez-Klassen O."/>
            <person name="Kalinowski J."/>
            <person name="Goesmann A."/>
            <person name="Mussgnug J.H."/>
            <person name="Kruse O."/>
        </authorList>
    </citation>
    <scope>NUCLEOTIDE SEQUENCE [LARGE SCALE GENOMIC DNA]</scope>
    <source>
        <strain evidence="9 10">SAG 48.87</strain>
    </source>
</reference>
<sequence>MSAATPDLTVDPEAPLGSFPADTGAAKAAGPDAAAWGPAGAGHPLGEAAGGDAPPALLLSPGRRAAVSVLLRLPPYDQDLFQVTGELLAADGKLLGRSARTHMPRLRPTLPRMLHYVLTTPWAALGLYDDSEHVELVLFDSFAVPGPKPPRRPVRRRRGSGGAGAGGDAAVAPPPASGPAPAPAPSAPVPVFFRARLIGRSPANGPPKVYSADMRLRLRLGWIESFLYHLSPGPLLAVVLLASGVAMTLGGGGFAGALLVAAVAILRWGARAAERVSHAPPDRRHAGAAASAAGGGGAARFGDAGASGGDDASSGQWSPVGKGGAAASGSRGAVGGPGADGAGQGTGGISEPSSPYDGPSPFFLGTRQRGGRDGKEEEEEESDDEAVWEAPAQSVSVSGLAVGAIRGMVGAGARGGGGAARALGAGGGGGGAGAAARDRGERDAAGEGWQHVVAGGSDGEAGSPQRGAGLTQRRGWPFSS</sequence>
<feature type="compositionally biased region" description="Gly residues" evidence="7">
    <location>
        <begin position="321"/>
        <end position="348"/>
    </location>
</feature>
<keyword evidence="5" id="KW-0443">Lipid metabolism</keyword>
<dbReference type="KEGG" id="mng:MNEG_1093"/>
<dbReference type="AlphaFoldDB" id="A0A0D2NRC5"/>
<comment type="subcellular location">
    <subcellularLocation>
        <location evidence="1">Endoplasmic reticulum membrane</location>
        <topology evidence="1">Multi-pass membrane protein</topology>
    </subcellularLocation>
</comment>
<dbReference type="GO" id="GO:0005789">
    <property type="term" value="C:endoplasmic reticulum membrane"/>
    <property type="evidence" value="ECO:0007669"/>
    <property type="project" value="UniProtKB-SubCell"/>
</dbReference>
<evidence type="ECO:0000256" key="7">
    <source>
        <dbReference type="SAM" id="MobiDB-lite"/>
    </source>
</evidence>
<proteinExistence type="predicted"/>
<keyword evidence="10" id="KW-1185">Reference proteome</keyword>
<keyword evidence="2 8" id="KW-0812">Transmembrane</keyword>
<evidence type="ECO:0000256" key="5">
    <source>
        <dbReference type="ARBA" id="ARBA00023098"/>
    </source>
</evidence>
<evidence type="ECO:0000313" key="10">
    <source>
        <dbReference type="Proteomes" id="UP000054498"/>
    </source>
</evidence>
<dbReference type="GO" id="GO:0140042">
    <property type="term" value="P:lipid droplet formation"/>
    <property type="evidence" value="ECO:0007669"/>
    <property type="project" value="UniProtKB-ARBA"/>
</dbReference>